<dbReference type="GeneID" id="90540738"/>
<proteinExistence type="predicted"/>
<reference evidence="1" key="1">
    <citation type="journal article" date="2024" name="BMC Genomics">
        <title>Functional annotation of a divergent genome using sequence and structure-based similarity.</title>
        <authorList>
            <person name="Svedberg D."/>
            <person name="Winiger R.R."/>
            <person name="Berg A."/>
            <person name="Sharma H."/>
            <person name="Tellgren-Roth C."/>
            <person name="Debrunner-Vossbrinck B.A."/>
            <person name="Vossbrinck C.R."/>
            <person name="Barandun J."/>
        </authorList>
    </citation>
    <scope>NUCLEOTIDE SEQUENCE</scope>
    <source>
        <strain evidence="1">Illinois isolate</strain>
    </source>
</reference>
<sequence>MNQTSTDTSNTNQLLKEDKISDDLKLLKTENTKLKGEISLLRQNMLSLEKSNYQLRLDKSATSKAQILKNKKSEIELLKIQYKINENKPCIFKRPNTTTIDIKWALEHSNSQINFKILPFEYERLKFFKEYFFNEFYQFNTKIVLEHIKMYSKEKYKKFLDFFELFVCKIDVFNEFFGLFFINKMFINKKIKILNEIPVDWIINYKNGEVLPVLKMFIEKYKEKMIVFIYRVVVERPFLSNLLIDTECFTEMIQVKEYTVEFLKNAVCENGGLNLVSKFNIHLFSKDQLKKVYKDDYIDI</sequence>
<keyword evidence="2" id="KW-1185">Reference proteome</keyword>
<dbReference type="AlphaFoldDB" id="A0AAX4JAN9"/>
<gene>
    <name evidence="1" type="ORF">VNE69_03142</name>
</gene>
<name>A0AAX4JAN9_9MICR</name>
<evidence type="ECO:0000313" key="2">
    <source>
        <dbReference type="Proteomes" id="UP001334084"/>
    </source>
</evidence>
<evidence type="ECO:0000313" key="1">
    <source>
        <dbReference type="EMBL" id="WUR02923.1"/>
    </source>
</evidence>
<dbReference type="Proteomes" id="UP001334084">
    <property type="component" value="Chromosome 3"/>
</dbReference>
<dbReference type="KEGG" id="vnx:VNE69_03142"/>
<accession>A0AAX4JAN9</accession>
<dbReference type="RefSeq" id="XP_065329068.1">
    <property type="nucleotide sequence ID" value="XM_065472996.1"/>
</dbReference>
<protein>
    <submittedName>
        <fullName evidence="1">Uncharacterized protein</fullName>
    </submittedName>
</protein>
<dbReference type="EMBL" id="CP142728">
    <property type="protein sequence ID" value="WUR02923.1"/>
    <property type="molecule type" value="Genomic_DNA"/>
</dbReference>
<organism evidence="1 2">
    <name type="scientific">Vairimorpha necatrix</name>
    <dbReference type="NCBI Taxonomy" id="6039"/>
    <lineage>
        <taxon>Eukaryota</taxon>
        <taxon>Fungi</taxon>
        <taxon>Fungi incertae sedis</taxon>
        <taxon>Microsporidia</taxon>
        <taxon>Nosematidae</taxon>
        <taxon>Vairimorpha</taxon>
    </lineage>
</organism>